<dbReference type="GO" id="GO:0009279">
    <property type="term" value="C:cell outer membrane"/>
    <property type="evidence" value="ECO:0007669"/>
    <property type="project" value="UniProtKB-SubCell"/>
</dbReference>
<accession>A0A975HIZ0</accession>
<evidence type="ECO:0000313" key="13">
    <source>
        <dbReference type="EMBL" id="QTH64770.1"/>
    </source>
</evidence>
<protein>
    <submittedName>
        <fullName evidence="13">TonB-dependent receptor</fullName>
    </submittedName>
</protein>
<keyword evidence="4 8" id="KW-0812">Transmembrane</keyword>
<keyword evidence="7 8" id="KW-0998">Cell outer membrane</keyword>
<evidence type="ECO:0000256" key="7">
    <source>
        <dbReference type="ARBA" id="ARBA00023237"/>
    </source>
</evidence>
<proteinExistence type="inferred from homology"/>
<evidence type="ECO:0000256" key="6">
    <source>
        <dbReference type="ARBA" id="ARBA00023136"/>
    </source>
</evidence>
<evidence type="ECO:0000256" key="3">
    <source>
        <dbReference type="ARBA" id="ARBA00022452"/>
    </source>
</evidence>
<keyword evidence="14" id="KW-1185">Reference proteome</keyword>
<dbReference type="Pfam" id="PF07715">
    <property type="entry name" value="Plug"/>
    <property type="match status" value="1"/>
</dbReference>
<evidence type="ECO:0000256" key="2">
    <source>
        <dbReference type="ARBA" id="ARBA00022448"/>
    </source>
</evidence>
<keyword evidence="10" id="KW-0732">Signal</keyword>
<dbReference type="InterPro" id="IPR013784">
    <property type="entry name" value="Carb-bd-like_fold"/>
</dbReference>
<dbReference type="KEGG" id="psym:J1N51_04725"/>
<evidence type="ECO:0000256" key="10">
    <source>
        <dbReference type="SAM" id="SignalP"/>
    </source>
</evidence>
<sequence length="961" mass="105191">MKYFKSSVAALAVATTLGAAMPALANNTNGFIGGSTVTANGQDLAGVSVTVTNLETGLTRTVVSEADGDFRFPLLPPGKYSVVAKKDGFDIARNDLVNVSIGGRTNLDLALQKSGLEVIEVRGGSIAMIDTTSSESSLVVGQELIERVPVPRNVTGVALLAPGTTKGDSTFGNLASFGGASVAENAYYLNGLNITNFRNGLGGSNVPFEFYDTFEVKTGGYSAEFGRSTGGVVNATTKSGSNEFKAGANFFWEPDSLRAHHDDVLRDDGSIYDVYHANKSDEFDFNVYASGALIKDKLFYFVLLNPSSTENESAGLSTFNEDTVDSTFWGAKIDYYLTDEHLFELTAFSDERTTERKQYNYNANNRTIISDRGEAEYRRGGDNLSLKYTGIITDDFTISALYGINKFDRTSVPATADAPFLITDLDTGENLGSWVVGSPNRADDQRTVFRIDADYYVGDHTIRFGIDREELEANEASGYSGGNWFRYQNDRERVRVRVYENEGSFKTESNAFYIQDTWAVNDNLTLSLGLRNESFENFNVEGKAFVEIDNQWAPRIGAAYDVNADGTSKVFANFGRYFLPIATNTNLRMAGAEFFTQQYCDVVSIDENDAPTIDNCGGITYYADGEVANTGQTVNKDLDPMYQDEFILGYEFEVNDEWTAGVKATYRTLGSSIEDIAIDYGFDLALGGDGTGSVCTECSGFHYYVLTNPGTSDVTIDTDPDGDGPLAFGEYTIPNSLMGYPEAEREYKALEFSADRAWDDVWSLSVNYVWSKSEGNNEGFVRSDNGQDDAGITTNFDQPGLTDGAYGPLPNDRRHSVKIFGAYAATDSLRFGANLIWQSGRAKNAFGFHPTDVFASYYEAESFAQNGQIVPRGSLGNLSSTWNLDVSATYDLKVSDLDVVLRADIFNVFNNDTVTDINETAEQFGGYGDQDQYLGVPFRDFGQIDGRQAPRSVRFSASVKF</sequence>
<dbReference type="AlphaFoldDB" id="A0A975HIZ0"/>
<feature type="signal peptide" evidence="10">
    <location>
        <begin position="1"/>
        <end position="25"/>
    </location>
</feature>
<dbReference type="Gene3D" id="2.170.130.10">
    <property type="entry name" value="TonB-dependent receptor, plug domain"/>
    <property type="match status" value="1"/>
</dbReference>
<evidence type="ECO:0000259" key="12">
    <source>
        <dbReference type="Pfam" id="PF07715"/>
    </source>
</evidence>
<evidence type="ECO:0000313" key="14">
    <source>
        <dbReference type="Proteomes" id="UP000682739"/>
    </source>
</evidence>
<dbReference type="RefSeq" id="WP_208832824.1">
    <property type="nucleotide sequence ID" value="NZ_CP072110.1"/>
</dbReference>
<comment type="similarity">
    <text evidence="8 9">Belongs to the TonB-dependent receptor family.</text>
</comment>
<evidence type="ECO:0000256" key="4">
    <source>
        <dbReference type="ARBA" id="ARBA00022692"/>
    </source>
</evidence>
<reference evidence="13" key="1">
    <citation type="submission" date="2021-03" db="EMBL/GenBank/DDBJ databases">
        <title>Description of Psychrosphaera ytuae sp. nov. isolated from deep sea sediment of South China Sea.</title>
        <authorList>
            <person name="Zhang J."/>
            <person name="Xu X.-D."/>
        </authorList>
    </citation>
    <scope>NUCLEOTIDE SEQUENCE</scope>
    <source>
        <strain evidence="13">MTZ26</strain>
    </source>
</reference>
<dbReference type="SUPFAM" id="SSF49452">
    <property type="entry name" value="Starch-binding domain-like"/>
    <property type="match status" value="1"/>
</dbReference>
<dbReference type="InterPro" id="IPR000531">
    <property type="entry name" value="Beta-barrel_TonB"/>
</dbReference>
<dbReference type="Pfam" id="PF00593">
    <property type="entry name" value="TonB_dep_Rec_b-barrel"/>
    <property type="match status" value="1"/>
</dbReference>
<dbReference type="InterPro" id="IPR012910">
    <property type="entry name" value="Plug_dom"/>
</dbReference>
<dbReference type="Gene3D" id="2.40.170.20">
    <property type="entry name" value="TonB-dependent receptor, beta-barrel domain"/>
    <property type="match status" value="1"/>
</dbReference>
<keyword evidence="6 8" id="KW-0472">Membrane</keyword>
<dbReference type="EMBL" id="CP072110">
    <property type="protein sequence ID" value="QTH64770.1"/>
    <property type="molecule type" value="Genomic_DNA"/>
</dbReference>
<evidence type="ECO:0000256" key="1">
    <source>
        <dbReference type="ARBA" id="ARBA00004571"/>
    </source>
</evidence>
<evidence type="ECO:0000259" key="11">
    <source>
        <dbReference type="Pfam" id="PF00593"/>
    </source>
</evidence>
<keyword evidence="5 9" id="KW-0798">TonB box</keyword>
<keyword evidence="3 8" id="KW-1134">Transmembrane beta strand</keyword>
<feature type="domain" description="TonB-dependent receptor plug" evidence="12">
    <location>
        <begin position="134"/>
        <end position="232"/>
    </location>
</feature>
<dbReference type="Pfam" id="PF13620">
    <property type="entry name" value="CarboxypepD_reg"/>
    <property type="match status" value="1"/>
</dbReference>
<dbReference type="GO" id="GO:0015344">
    <property type="term" value="F:siderophore uptake transmembrane transporter activity"/>
    <property type="evidence" value="ECO:0007669"/>
    <property type="project" value="TreeGrafter"/>
</dbReference>
<dbReference type="PANTHER" id="PTHR30069">
    <property type="entry name" value="TONB-DEPENDENT OUTER MEMBRANE RECEPTOR"/>
    <property type="match status" value="1"/>
</dbReference>
<dbReference type="InterPro" id="IPR039426">
    <property type="entry name" value="TonB-dep_rcpt-like"/>
</dbReference>
<dbReference type="InterPro" id="IPR037066">
    <property type="entry name" value="Plug_dom_sf"/>
</dbReference>
<feature type="domain" description="TonB-dependent receptor-like beta-barrel" evidence="11">
    <location>
        <begin position="342"/>
        <end position="908"/>
    </location>
</feature>
<evidence type="ECO:0000256" key="8">
    <source>
        <dbReference type="PROSITE-ProRule" id="PRU01360"/>
    </source>
</evidence>
<evidence type="ECO:0000256" key="5">
    <source>
        <dbReference type="ARBA" id="ARBA00023077"/>
    </source>
</evidence>
<dbReference type="PANTHER" id="PTHR30069:SF46">
    <property type="entry name" value="OAR PROTEIN"/>
    <property type="match status" value="1"/>
</dbReference>
<gene>
    <name evidence="13" type="ORF">J1N51_04725</name>
</gene>
<dbReference type="Gene3D" id="2.60.40.1120">
    <property type="entry name" value="Carboxypeptidase-like, regulatory domain"/>
    <property type="match status" value="1"/>
</dbReference>
<evidence type="ECO:0000256" key="9">
    <source>
        <dbReference type="RuleBase" id="RU003357"/>
    </source>
</evidence>
<dbReference type="GO" id="GO:0044718">
    <property type="term" value="P:siderophore transmembrane transport"/>
    <property type="evidence" value="ECO:0007669"/>
    <property type="project" value="TreeGrafter"/>
</dbReference>
<dbReference type="InterPro" id="IPR036942">
    <property type="entry name" value="Beta-barrel_TonB_sf"/>
</dbReference>
<dbReference type="PROSITE" id="PS52016">
    <property type="entry name" value="TONB_DEPENDENT_REC_3"/>
    <property type="match status" value="1"/>
</dbReference>
<feature type="chain" id="PRO_5037285200" evidence="10">
    <location>
        <begin position="26"/>
        <end position="961"/>
    </location>
</feature>
<dbReference type="Proteomes" id="UP000682739">
    <property type="component" value="Chromosome"/>
</dbReference>
<keyword evidence="2 8" id="KW-0813">Transport</keyword>
<name>A0A975HIZ0_9GAMM</name>
<dbReference type="GO" id="GO:0030246">
    <property type="term" value="F:carbohydrate binding"/>
    <property type="evidence" value="ECO:0007669"/>
    <property type="project" value="InterPro"/>
</dbReference>
<organism evidence="13 14">
    <name type="scientific">Psychrosphaera ytuae</name>
    <dbReference type="NCBI Taxonomy" id="2820710"/>
    <lineage>
        <taxon>Bacteria</taxon>
        <taxon>Pseudomonadati</taxon>
        <taxon>Pseudomonadota</taxon>
        <taxon>Gammaproteobacteria</taxon>
        <taxon>Alteromonadales</taxon>
        <taxon>Pseudoalteromonadaceae</taxon>
        <taxon>Psychrosphaera</taxon>
    </lineage>
</organism>
<comment type="subcellular location">
    <subcellularLocation>
        <location evidence="1 8">Cell outer membrane</location>
        <topology evidence="1 8">Multi-pass membrane protein</topology>
    </subcellularLocation>
</comment>
<dbReference type="SUPFAM" id="SSF56935">
    <property type="entry name" value="Porins"/>
    <property type="match status" value="1"/>
</dbReference>
<keyword evidence="13" id="KW-0675">Receptor</keyword>